<sequence>MELYHYEDEAIKTEIFIKSKINDEEIELKQIDFSNIKMFLKKGIFIITGYLRGEDEKNLAEIMKLNKWSMITGTSKGALRDIEIKISRNGYVLRHLIFEGYLSSYHESYDNAKGYRFHFILREHRQINREGAYIRTVTLKGVKGDMIIMPQDFNFRETMNNSFLSGMNGLGGMGLLGKVGASTLTTASGVVIFFFIAHGTGMISEFMADVTFAIKREPEKMGSFNMTRDWVYQPLGEILIDFLERRSSKININKNIGIDTYNNINLALSILTLYESMNKSYQSLKGLVQHSGDNKMYYKIKFKDVAVSTWGTESVPYREYGATTLKALLGDFANILPDTYTTKEAIKTEIKKGE</sequence>
<gene>
    <name evidence="1" type="ORF">NCTC12112_01423</name>
</gene>
<dbReference type="RefSeq" id="WP_005977385.1">
    <property type="nucleotide sequence ID" value="NZ_CABKNW010000002.1"/>
</dbReference>
<name>A0AAX2JC74_9FUSO</name>
<reference evidence="1 2" key="1">
    <citation type="submission" date="2018-06" db="EMBL/GenBank/DDBJ databases">
        <authorList>
            <consortium name="Pathogen Informatics"/>
            <person name="Doyle S."/>
        </authorList>
    </citation>
    <scope>NUCLEOTIDE SEQUENCE [LARGE SCALE GENOMIC DNA]</scope>
    <source>
        <strain evidence="1 2">NCTC12112</strain>
    </source>
</reference>
<proteinExistence type="predicted"/>
<evidence type="ECO:0000313" key="2">
    <source>
        <dbReference type="Proteomes" id="UP000249008"/>
    </source>
</evidence>
<dbReference type="Proteomes" id="UP000249008">
    <property type="component" value="Chromosome 1"/>
</dbReference>
<dbReference type="EMBL" id="LS483487">
    <property type="protein sequence ID" value="SQJ02507.1"/>
    <property type="molecule type" value="Genomic_DNA"/>
</dbReference>
<dbReference type="AlphaFoldDB" id="A0AAX2JC74"/>
<dbReference type="KEGG" id="ful:C4N20_14260"/>
<evidence type="ECO:0000313" key="1">
    <source>
        <dbReference type="EMBL" id="SQJ02507.1"/>
    </source>
</evidence>
<protein>
    <submittedName>
        <fullName evidence="1">Uncharacterized protein</fullName>
    </submittedName>
</protein>
<organism evidence="1 2">
    <name type="scientific">Fusobacterium ulcerans</name>
    <dbReference type="NCBI Taxonomy" id="861"/>
    <lineage>
        <taxon>Bacteria</taxon>
        <taxon>Fusobacteriati</taxon>
        <taxon>Fusobacteriota</taxon>
        <taxon>Fusobacteriia</taxon>
        <taxon>Fusobacteriales</taxon>
        <taxon>Fusobacteriaceae</taxon>
        <taxon>Fusobacterium</taxon>
    </lineage>
</organism>
<dbReference type="GeneID" id="78455986"/>
<accession>A0AAX2JC74</accession>